<evidence type="ECO:0000313" key="10">
    <source>
        <dbReference type="Proteomes" id="UP000449547"/>
    </source>
</evidence>
<feature type="transmembrane region" description="Helical" evidence="7">
    <location>
        <begin position="244"/>
        <end position="263"/>
    </location>
</feature>
<evidence type="ECO:0000256" key="3">
    <source>
        <dbReference type="ARBA" id="ARBA00022692"/>
    </source>
</evidence>
<feature type="region of interest" description="Disordered" evidence="6">
    <location>
        <begin position="132"/>
        <end position="232"/>
    </location>
</feature>
<proteinExistence type="inferred from homology"/>
<evidence type="ECO:0000256" key="6">
    <source>
        <dbReference type="SAM" id="MobiDB-lite"/>
    </source>
</evidence>
<dbReference type="SUPFAM" id="SSF49354">
    <property type="entry name" value="PapD-like"/>
    <property type="match status" value="1"/>
</dbReference>
<reference evidence="9 10" key="1">
    <citation type="submission" date="2019-07" db="EMBL/GenBank/DDBJ databases">
        <title>Genome assembly of two rare yeast pathogens: Diutina rugosa and Trichomonascus ciferrii.</title>
        <authorList>
            <person name="Mixao V."/>
            <person name="Saus E."/>
            <person name="Hansen A."/>
            <person name="Lass-Flor C."/>
            <person name="Gabaldon T."/>
        </authorList>
    </citation>
    <scope>NUCLEOTIDE SEQUENCE [LARGE SCALE GENOMIC DNA]</scope>
    <source>
        <strain evidence="9 10">CBS 613</strain>
    </source>
</reference>
<dbReference type="RefSeq" id="XP_034012511.1">
    <property type="nucleotide sequence ID" value="XM_034155334.1"/>
</dbReference>
<dbReference type="InterPro" id="IPR000535">
    <property type="entry name" value="MSP_dom"/>
</dbReference>
<protein>
    <recommendedName>
        <fullName evidence="8">MSP domain-containing protein</fullName>
    </recommendedName>
</protein>
<evidence type="ECO:0000256" key="2">
    <source>
        <dbReference type="ARBA" id="ARBA00008932"/>
    </source>
</evidence>
<dbReference type="PROSITE" id="PS50202">
    <property type="entry name" value="MSP"/>
    <property type="match status" value="1"/>
</dbReference>
<evidence type="ECO:0000256" key="1">
    <source>
        <dbReference type="ARBA" id="ARBA00004211"/>
    </source>
</evidence>
<dbReference type="EMBL" id="SWFT01000082">
    <property type="protein sequence ID" value="KAA8902763.1"/>
    <property type="molecule type" value="Genomic_DNA"/>
</dbReference>
<keyword evidence="10" id="KW-1185">Reference proteome</keyword>
<dbReference type="GeneID" id="54781310"/>
<dbReference type="Pfam" id="PF00635">
    <property type="entry name" value="Motile_Sperm"/>
    <property type="match status" value="1"/>
</dbReference>
<dbReference type="PANTHER" id="PTHR10809">
    <property type="entry name" value="VESICLE-ASSOCIATED MEMBRANE PROTEIN-ASSOCIATED PROTEIN"/>
    <property type="match status" value="1"/>
</dbReference>
<sequence>MDVSPSVLEFQGTFPSHQWRAATTEYLTLTNNTREPLAFKVKTTAPKLYCVRPNAGLVEPGEDVEISIILQGFSQPLPADYKCKDKFLIVSLPAPKVKDPSRVSEEWGRLEQSYGDKLVSKKLRVNYFVTDDHSDVDSDRGHHDRSNGHGHGHGAAAAAGGAGVGAAAGAAAASQRHHDSAPVDRDLSHHQAPAQDSYQQQAPPAHQQPVAAAPPPQQYSVQQQQPQGDYQPQKAIVTEPIQGISIQLAALLCLLSFLLGWLAL</sequence>
<evidence type="ECO:0000256" key="7">
    <source>
        <dbReference type="SAM" id="Phobius"/>
    </source>
</evidence>
<dbReference type="OMA" id="PNGDNSF"/>
<gene>
    <name evidence="9" type="ORF">DIURU_002659</name>
</gene>
<keyword evidence="3 7" id="KW-0812">Transmembrane</keyword>
<dbReference type="GO" id="GO:0005886">
    <property type="term" value="C:plasma membrane"/>
    <property type="evidence" value="ECO:0007669"/>
    <property type="project" value="TreeGrafter"/>
</dbReference>
<comment type="similarity">
    <text evidence="2">Belongs to the VAMP-associated protein (VAP) (TC 9.B.17) family.</text>
</comment>
<dbReference type="OrthoDB" id="264603at2759"/>
<keyword evidence="5 7" id="KW-0472">Membrane</keyword>
<name>A0A642UNY4_DIURU</name>
<dbReference type="Proteomes" id="UP000449547">
    <property type="component" value="Unassembled WGS sequence"/>
</dbReference>
<dbReference type="VEuPathDB" id="FungiDB:DIURU_002659"/>
<dbReference type="InterPro" id="IPR008962">
    <property type="entry name" value="PapD-like_sf"/>
</dbReference>
<feature type="compositionally biased region" description="Basic and acidic residues" evidence="6">
    <location>
        <begin position="132"/>
        <end position="147"/>
    </location>
</feature>
<dbReference type="InterPro" id="IPR013783">
    <property type="entry name" value="Ig-like_fold"/>
</dbReference>
<feature type="compositionally biased region" description="Low complexity" evidence="6">
    <location>
        <begin position="199"/>
        <end position="211"/>
    </location>
</feature>
<accession>A0A642UNY4</accession>
<organism evidence="9 10">
    <name type="scientific">Diutina rugosa</name>
    <name type="common">Yeast</name>
    <name type="synonym">Candida rugosa</name>
    <dbReference type="NCBI Taxonomy" id="5481"/>
    <lineage>
        <taxon>Eukaryota</taxon>
        <taxon>Fungi</taxon>
        <taxon>Dikarya</taxon>
        <taxon>Ascomycota</taxon>
        <taxon>Saccharomycotina</taxon>
        <taxon>Pichiomycetes</taxon>
        <taxon>Debaryomycetaceae</taxon>
        <taxon>Diutina</taxon>
    </lineage>
</organism>
<dbReference type="PIRSF" id="PIRSF019693">
    <property type="entry name" value="VAMP-associated"/>
    <property type="match status" value="1"/>
</dbReference>
<dbReference type="GO" id="GO:0033149">
    <property type="term" value="F:FFAT motif binding"/>
    <property type="evidence" value="ECO:0007669"/>
    <property type="project" value="TreeGrafter"/>
</dbReference>
<evidence type="ECO:0000256" key="4">
    <source>
        <dbReference type="ARBA" id="ARBA00022989"/>
    </source>
</evidence>
<dbReference type="GO" id="GO:0061817">
    <property type="term" value="P:endoplasmic reticulum-plasma membrane tethering"/>
    <property type="evidence" value="ECO:0007669"/>
    <property type="project" value="TreeGrafter"/>
</dbReference>
<evidence type="ECO:0000313" key="9">
    <source>
        <dbReference type="EMBL" id="KAA8902763.1"/>
    </source>
</evidence>
<evidence type="ECO:0000256" key="5">
    <source>
        <dbReference type="ARBA" id="ARBA00023136"/>
    </source>
</evidence>
<feature type="compositionally biased region" description="Basic and acidic residues" evidence="6">
    <location>
        <begin position="176"/>
        <end position="189"/>
    </location>
</feature>
<feature type="compositionally biased region" description="Low complexity" evidence="6">
    <location>
        <begin position="218"/>
        <end position="232"/>
    </location>
</feature>
<comment type="caution">
    <text evidence="9">The sequence shown here is derived from an EMBL/GenBank/DDBJ whole genome shotgun (WGS) entry which is preliminary data.</text>
</comment>
<dbReference type="InterPro" id="IPR016763">
    <property type="entry name" value="VAP"/>
</dbReference>
<dbReference type="GO" id="GO:0005789">
    <property type="term" value="C:endoplasmic reticulum membrane"/>
    <property type="evidence" value="ECO:0007669"/>
    <property type="project" value="InterPro"/>
</dbReference>
<dbReference type="AlphaFoldDB" id="A0A642UNY4"/>
<evidence type="ECO:0000259" key="8">
    <source>
        <dbReference type="PROSITE" id="PS50202"/>
    </source>
</evidence>
<keyword evidence="4 7" id="KW-1133">Transmembrane helix</keyword>
<feature type="domain" description="MSP" evidence="8">
    <location>
        <begin position="1"/>
        <end position="128"/>
    </location>
</feature>
<dbReference type="GO" id="GO:0090158">
    <property type="term" value="P:endoplasmic reticulum membrane organization"/>
    <property type="evidence" value="ECO:0007669"/>
    <property type="project" value="TreeGrafter"/>
</dbReference>
<dbReference type="Gene3D" id="2.60.40.10">
    <property type="entry name" value="Immunoglobulins"/>
    <property type="match status" value="1"/>
</dbReference>
<dbReference type="PANTHER" id="PTHR10809:SF6">
    <property type="entry name" value="AT11025P-RELATED"/>
    <property type="match status" value="1"/>
</dbReference>
<comment type="subcellular location">
    <subcellularLocation>
        <location evidence="1">Membrane</location>
        <topology evidence="1">Single-pass type IV membrane protein</topology>
    </subcellularLocation>
</comment>